<dbReference type="AlphaFoldDB" id="A0A368HFP7"/>
<keyword evidence="5 10" id="KW-1133">Transmembrane helix</keyword>
<dbReference type="OrthoDB" id="9777124at2"/>
<dbReference type="HAMAP" id="MF_01043">
    <property type="entry name" value="PlsY"/>
    <property type="match status" value="1"/>
</dbReference>
<evidence type="ECO:0000256" key="1">
    <source>
        <dbReference type="ARBA" id="ARBA00022475"/>
    </source>
</evidence>
<evidence type="ECO:0000313" key="12">
    <source>
        <dbReference type="Proteomes" id="UP000253250"/>
    </source>
</evidence>
<evidence type="ECO:0000256" key="2">
    <source>
        <dbReference type="ARBA" id="ARBA00022516"/>
    </source>
</evidence>
<name>A0A368HFP7_9GAMM</name>
<dbReference type="SMART" id="SM01207">
    <property type="entry name" value="G3P_acyltransf"/>
    <property type="match status" value="1"/>
</dbReference>
<keyword evidence="9 10" id="KW-1208">Phospholipid metabolism</keyword>
<evidence type="ECO:0000256" key="10">
    <source>
        <dbReference type="HAMAP-Rule" id="MF_01043"/>
    </source>
</evidence>
<evidence type="ECO:0000256" key="6">
    <source>
        <dbReference type="ARBA" id="ARBA00023098"/>
    </source>
</evidence>
<dbReference type="GO" id="GO:0043772">
    <property type="term" value="F:acyl-phosphate glycerol-3-phosphate acyltransferase activity"/>
    <property type="evidence" value="ECO:0007669"/>
    <property type="project" value="UniProtKB-UniRule"/>
</dbReference>
<dbReference type="InterPro" id="IPR003811">
    <property type="entry name" value="G3P_acylTferase_PlsY"/>
</dbReference>
<dbReference type="EMBL" id="PSYR01000002">
    <property type="protein sequence ID" value="RCN57253.1"/>
    <property type="molecule type" value="Genomic_DNA"/>
</dbReference>
<evidence type="ECO:0000313" key="11">
    <source>
        <dbReference type="EMBL" id="RCN57253.1"/>
    </source>
</evidence>
<comment type="caution">
    <text evidence="11">The sequence shown here is derived from an EMBL/GenBank/DDBJ whole genome shotgun (WGS) entry which is preliminary data.</text>
</comment>
<dbReference type="PANTHER" id="PTHR30309">
    <property type="entry name" value="INNER MEMBRANE PROTEIN YGIH"/>
    <property type="match status" value="1"/>
</dbReference>
<feature type="transmembrane region" description="Helical" evidence="10">
    <location>
        <begin position="76"/>
        <end position="97"/>
    </location>
</feature>
<organism evidence="11 12">
    <name type="scientific">Acidiferrobacter thiooxydans</name>
    <dbReference type="NCBI Taxonomy" id="163359"/>
    <lineage>
        <taxon>Bacteria</taxon>
        <taxon>Pseudomonadati</taxon>
        <taxon>Pseudomonadota</taxon>
        <taxon>Gammaproteobacteria</taxon>
        <taxon>Acidiferrobacterales</taxon>
        <taxon>Acidiferrobacteraceae</taxon>
        <taxon>Acidiferrobacter</taxon>
    </lineage>
</organism>
<keyword evidence="2 10" id="KW-0444">Lipid biosynthesis</keyword>
<keyword evidence="3 10" id="KW-0808">Transferase</keyword>
<dbReference type="GO" id="GO:0005886">
    <property type="term" value="C:plasma membrane"/>
    <property type="evidence" value="ECO:0007669"/>
    <property type="project" value="UniProtKB-SubCell"/>
</dbReference>
<comment type="catalytic activity">
    <reaction evidence="10">
        <text>an acyl phosphate + sn-glycerol 3-phosphate = a 1-acyl-sn-glycero-3-phosphate + phosphate</text>
        <dbReference type="Rhea" id="RHEA:34075"/>
        <dbReference type="ChEBI" id="CHEBI:43474"/>
        <dbReference type="ChEBI" id="CHEBI:57597"/>
        <dbReference type="ChEBI" id="CHEBI:57970"/>
        <dbReference type="ChEBI" id="CHEBI:59918"/>
        <dbReference type="EC" id="2.3.1.275"/>
    </reaction>
</comment>
<proteinExistence type="inferred from homology"/>
<keyword evidence="11" id="KW-0012">Acyltransferase</keyword>
<dbReference type="GO" id="GO:0008654">
    <property type="term" value="P:phospholipid biosynthetic process"/>
    <property type="evidence" value="ECO:0007669"/>
    <property type="project" value="UniProtKB-UniRule"/>
</dbReference>
<accession>A0A368HFP7</accession>
<evidence type="ECO:0000256" key="8">
    <source>
        <dbReference type="ARBA" id="ARBA00023209"/>
    </source>
</evidence>
<comment type="function">
    <text evidence="10">Catalyzes the transfer of an acyl group from acyl-phosphate (acyl-PO(4)) to glycerol-3-phosphate (G3P) to form lysophosphatidic acid (LPA). This enzyme utilizes acyl-phosphate as fatty acyl donor, but not acyl-CoA or acyl-ACP.</text>
</comment>
<evidence type="ECO:0000256" key="7">
    <source>
        <dbReference type="ARBA" id="ARBA00023136"/>
    </source>
</evidence>
<dbReference type="PANTHER" id="PTHR30309:SF0">
    <property type="entry name" value="GLYCEROL-3-PHOSPHATE ACYLTRANSFERASE-RELATED"/>
    <property type="match status" value="1"/>
</dbReference>
<evidence type="ECO:0000256" key="5">
    <source>
        <dbReference type="ARBA" id="ARBA00022989"/>
    </source>
</evidence>
<keyword evidence="4 10" id="KW-0812">Transmembrane</keyword>
<sequence length="202" mass="21138">MWAYVLPGLAYLLGSLSTAVVTSRLLGLPDPRHAGSGNPGATNVLRLGGKKAAIITLIGDVLKGALPVMLARLLGVAPWIEALTAWAALLGHVYPVFFRFHGGKGVATALGVLTAINPVAGAGLLGIWLVVALMFRYSSLAALTAAVAAPFLMAATLRPHIGLFFAMTSAMSLLLLWRHRTNIRNLLAGRETKIGAKAAKAR</sequence>
<protein>
    <recommendedName>
        <fullName evidence="10">Glycerol-3-phosphate acyltransferase</fullName>
    </recommendedName>
    <alternativeName>
        <fullName evidence="10">Acyl-PO4 G3P acyltransferase</fullName>
    </alternativeName>
    <alternativeName>
        <fullName evidence="10">Acyl-phosphate--glycerol-3-phosphate acyltransferase</fullName>
    </alternativeName>
    <alternativeName>
        <fullName evidence="10">G3P acyltransferase</fullName>
        <shortName evidence="10">GPAT</shortName>
        <ecNumber evidence="10">2.3.1.275</ecNumber>
    </alternativeName>
    <alternativeName>
        <fullName evidence="10">Lysophosphatidic acid synthase</fullName>
        <shortName evidence="10">LPA synthase</shortName>
    </alternativeName>
</protein>
<comment type="pathway">
    <text evidence="10">Lipid metabolism; phospholipid metabolism.</text>
</comment>
<dbReference type="Proteomes" id="UP000253250">
    <property type="component" value="Unassembled WGS sequence"/>
</dbReference>
<reference evidence="11 12" key="1">
    <citation type="submission" date="2018-02" db="EMBL/GenBank/DDBJ databases">
        <title>Insights into the biology of acidophilic members of the Acidiferrobacteraceae family derived from comparative genomic analyses.</title>
        <authorList>
            <person name="Issotta F."/>
            <person name="Thyssen C."/>
            <person name="Mena C."/>
            <person name="Moya A."/>
            <person name="Bellenberg S."/>
            <person name="Sproer C."/>
            <person name="Covarrubias P.C."/>
            <person name="Sand W."/>
            <person name="Quatrini R."/>
            <person name="Vera M."/>
        </authorList>
    </citation>
    <scope>NUCLEOTIDE SEQUENCE [LARGE SCALE GENOMIC DNA]</scope>
    <source>
        <strain evidence="12">m-1</strain>
    </source>
</reference>
<comment type="similarity">
    <text evidence="10">Belongs to the PlsY family.</text>
</comment>
<evidence type="ECO:0000256" key="3">
    <source>
        <dbReference type="ARBA" id="ARBA00022679"/>
    </source>
</evidence>
<evidence type="ECO:0000256" key="4">
    <source>
        <dbReference type="ARBA" id="ARBA00022692"/>
    </source>
</evidence>
<comment type="subunit">
    <text evidence="10">Probably interacts with PlsX.</text>
</comment>
<comment type="caution">
    <text evidence="10">Lacks conserved residue(s) required for the propagation of feature annotation.</text>
</comment>
<feature type="transmembrane region" description="Helical" evidence="10">
    <location>
        <begin position="109"/>
        <end position="137"/>
    </location>
</feature>
<comment type="subcellular location">
    <subcellularLocation>
        <location evidence="10">Cell membrane</location>
        <topology evidence="10">Multi-pass membrane protein</topology>
    </subcellularLocation>
</comment>
<dbReference type="EC" id="2.3.1.275" evidence="10"/>
<dbReference type="NCBIfam" id="TIGR00023">
    <property type="entry name" value="glycerol-3-phosphate 1-O-acyltransferase PlsY"/>
    <property type="match status" value="1"/>
</dbReference>
<dbReference type="Pfam" id="PF02660">
    <property type="entry name" value="G3P_acyltransf"/>
    <property type="match status" value="1"/>
</dbReference>
<keyword evidence="8 10" id="KW-0594">Phospholipid biosynthesis</keyword>
<dbReference type="UniPathway" id="UPA00085"/>
<evidence type="ECO:0000256" key="9">
    <source>
        <dbReference type="ARBA" id="ARBA00023264"/>
    </source>
</evidence>
<keyword evidence="1 10" id="KW-1003">Cell membrane</keyword>
<keyword evidence="6 10" id="KW-0443">Lipid metabolism</keyword>
<gene>
    <name evidence="10 11" type="primary">plsY</name>
    <name evidence="11" type="ORF">C4900_14120</name>
</gene>
<keyword evidence="12" id="KW-1185">Reference proteome</keyword>
<keyword evidence="7 10" id="KW-0472">Membrane</keyword>
<feature type="transmembrane region" description="Helical" evidence="10">
    <location>
        <begin position="157"/>
        <end position="177"/>
    </location>
</feature>